<reference evidence="2 3" key="1">
    <citation type="journal article" date="2018" name="Mol. Biol. Evol.">
        <title>Broad Genomic Sampling Reveals a Smut Pathogenic Ancestry of the Fungal Clade Ustilaginomycotina.</title>
        <authorList>
            <person name="Kijpornyongpan T."/>
            <person name="Mondo S.J."/>
            <person name="Barry K."/>
            <person name="Sandor L."/>
            <person name="Lee J."/>
            <person name="Lipzen A."/>
            <person name="Pangilinan J."/>
            <person name="LaButti K."/>
            <person name="Hainaut M."/>
            <person name="Henrissat B."/>
            <person name="Grigoriev I.V."/>
            <person name="Spatafora J.W."/>
            <person name="Aime M.C."/>
        </authorList>
    </citation>
    <scope>NUCLEOTIDE SEQUENCE [LARGE SCALE GENOMIC DNA]</scope>
    <source>
        <strain evidence="2 3">MCA 3882</strain>
    </source>
</reference>
<evidence type="ECO:0000256" key="1">
    <source>
        <dbReference type="SAM" id="SignalP"/>
    </source>
</evidence>
<feature type="signal peptide" evidence="1">
    <location>
        <begin position="1"/>
        <end position="18"/>
    </location>
</feature>
<accession>A0A316V328</accession>
<keyword evidence="3" id="KW-1185">Reference proteome</keyword>
<proteinExistence type="predicted"/>
<name>A0A316V328_9BASI</name>
<dbReference type="EMBL" id="KZ819609">
    <property type="protein sequence ID" value="PWN31398.1"/>
    <property type="molecule type" value="Genomic_DNA"/>
</dbReference>
<gene>
    <name evidence="2" type="ORF">FA14DRAFT_158768</name>
</gene>
<evidence type="ECO:0000313" key="3">
    <source>
        <dbReference type="Proteomes" id="UP000245771"/>
    </source>
</evidence>
<feature type="chain" id="PRO_5016244128" evidence="1">
    <location>
        <begin position="19"/>
        <end position="129"/>
    </location>
</feature>
<dbReference type="Proteomes" id="UP000245771">
    <property type="component" value="Unassembled WGS sequence"/>
</dbReference>
<protein>
    <submittedName>
        <fullName evidence="2">Uncharacterized protein</fullName>
    </submittedName>
</protein>
<organism evidence="2 3">
    <name type="scientific">Meira miltonrushii</name>
    <dbReference type="NCBI Taxonomy" id="1280837"/>
    <lineage>
        <taxon>Eukaryota</taxon>
        <taxon>Fungi</taxon>
        <taxon>Dikarya</taxon>
        <taxon>Basidiomycota</taxon>
        <taxon>Ustilaginomycotina</taxon>
        <taxon>Exobasidiomycetes</taxon>
        <taxon>Exobasidiales</taxon>
        <taxon>Brachybasidiaceae</taxon>
        <taxon>Meira</taxon>
    </lineage>
</organism>
<sequence>MLFQNILIGLSLTIAATAAPSAKSGSQLFSYALSDCTVELGIVRDLPNDGVQGTPCQTFKALYRTDDTRYRNLAQSVKTINIQSGCTAYVYSGPYCPDNQVTLKVDGLTSGEQCHELEDLAESVKVVCH</sequence>
<evidence type="ECO:0000313" key="2">
    <source>
        <dbReference type="EMBL" id="PWN31398.1"/>
    </source>
</evidence>
<dbReference type="GeneID" id="37019773"/>
<dbReference type="RefSeq" id="XP_025351700.1">
    <property type="nucleotide sequence ID" value="XM_025497992.1"/>
</dbReference>
<keyword evidence="1" id="KW-0732">Signal</keyword>
<dbReference type="AlphaFoldDB" id="A0A316V328"/>
<dbReference type="InParanoid" id="A0A316V328"/>